<organism evidence="6 7">
    <name type="scientific">Hymenobacter frigidus</name>
    <dbReference type="NCBI Taxonomy" id="1524095"/>
    <lineage>
        <taxon>Bacteria</taxon>
        <taxon>Pseudomonadati</taxon>
        <taxon>Bacteroidota</taxon>
        <taxon>Cytophagia</taxon>
        <taxon>Cytophagales</taxon>
        <taxon>Hymenobacteraceae</taxon>
        <taxon>Hymenobacter</taxon>
    </lineage>
</organism>
<comment type="cofactor">
    <cofactor evidence="1">
        <name>FMN</name>
        <dbReference type="ChEBI" id="CHEBI:58210"/>
    </cofactor>
</comment>
<dbReference type="PANTHER" id="PTHR33798">
    <property type="entry name" value="FLAVOPROTEIN OXYGENASE"/>
    <property type="match status" value="1"/>
</dbReference>
<keyword evidence="2" id="KW-0285">Flavoprotein</keyword>
<proteinExistence type="inferred from homology"/>
<evidence type="ECO:0000256" key="4">
    <source>
        <dbReference type="ARBA" id="ARBA00038054"/>
    </source>
</evidence>
<dbReference type="SUPFAM" id="SSF50475">
    <property type="entry name" value="FMN-binding split barrel"/>
    <property type="match status" value="1"/>
</dbReference>
<dbReference type="PANTHER" id="PTHR33798:SF5">
    <property type="entry name" value="FLAVIN REDUCTASE LIKE DOMAIN-CONTAINING PROTEIN"/>
    <property type="match status" value="1"/>
</dbReference>
<dbReference type="Gene3D" id="2.30.110.10">
    <property type="entry name" value="Electron Transport, Fmn-binding Protein, Chain A"/>
    <property type="match status" value="1"/>
</dbReference>
<gene>
    <name evidence="6" type="ORF">GCM10011495_03420</name>
</gene>
<sequence>MPLKLLSFDRPTTLRGDFTLTMPTSPPLFHSLTPSDLTPAQWHPFLVGAVAPRPVAFASTIDAEGRVNLSPYSFFNAFSSNPPILVFSPANRVRDNSQKHTLQNVREVPEVVINICDFALVEQLSLASTEYAKGVNEFTKAGLTELASELVRPPRVAEAPAAFECVVEQVIELGHNNGAGNLIICRVVRAHFRQDILLPDAAGIDPFKLDAVARLGGDWYCRASGSSLFEVAKPNRHIGIGIDQLPEHLRTSTVLTGNELGRLANIEHSALPTPAQIEEFRAEPMVAYLLNKHRDDAAERAQQLLQLGRQFLAEGRLVEAWKTLLLTPNT</sequence>
<keyword evidence="7" id="KW-1185">Reference proteome</keyword>
<comment type="similarity">
    <text evidence="4">Belongs to the flavoredoxin family.</text>
</comment>
<evidence type="ECO:0000256" key="2">
    <source>
        <dbReference type="ARBA" id="ARBA00022630"/>
    </source>
</evidence>
<name>A0ABQ1ZW89_9BACT</name>
<dbReference type="Pfam" id="PF01613">
    <property type="entry name" value="Flavin_Reduct"/>
    <property type="match status" value="1"/>
</dbReference>
<dbReference type="SMART" id="SM00903">
    <property type="entry name" value="Flavin_Reduct"/>
    <property type="match status" value="1"/>
</dbReference>
<keyword evidence="3" id="KW-0288">FMN</keyword>
<evidence type="ECO:0000313" key="7">
    <source>
        <dbReference type="Proteomes" id="UP000637774"/>
    </source>
</evidence>
<accession>A0ABQ1ZW89</accession>
<comment type="caution">
    <text evidence="6">The sequence shown here is derived from an EMBL/GenBank/DDBJ whole genome shotgun (WGS) entry which is preliminary data.</text>
</comment>
<evidence type="ECO:0000256" key="3">
    <source>
        <dbReference type="ARBA" id="ARBA00022643"/>
    </source>
</evidence>
<evidence type="ECO:0000313" key="6">
    <source>
        <dbReference type="EMBL" id="GGH79539.1"/>
    </source>
</evidence>
<dbReference type="InterPro" id="IPR012349">
    <property type="entry name" value="Split_barrel_FMN-bd"/>
</dbReference>
<evidence type="ECO:0000259" key="5">
    <source>
        <dbReference type="SMART" id="SM00903"/>
    </source>
</evidence>
<feature type="domain" description="Flavin reductase like" evidence="5">
    <location>
        <begin position="48"/>
        <end position="202"/>
    </location>
</feature>
<dbReference type="InterPro" id="IPR002563">
    <property type="entry name" value="Flavin_Rdtase-like_dom"/>
</dbReference>
<reference evidence="7" key="1">
    <citation type="journal article" date="2019" name="Int. J. Syst. Evol. Microbiol.">
        <title>The Global Catalogue of Microorganisms (GCM) 10K type strain sequencing project: providing services to taxonomists for standard genome sequencing and annotation.</title>
        <authorList>
            <consortium name="The Broad Institute Genomics Platform"/>
            <consortium name="The Broad Institute Genome Sequencing Center for Infectious Disease"/>
            <person name="Wu L."/>
            <person name="Ma J."/>
        </authorList>
    </citation>
    <scope>NUCLEOTIDE SEQUENCE [LARGE SCALE GENOMIC DNA]</scope>
    <source>
        <strain evidence="7">CGMCC 1.14966</strain>
    </source>
</reference>
<dbReference type="EMBL" id="BMGY01000002">
    <property type="protein sequence ID" value="GGH79539.1"/>
    <property type="molecule type" value="Genomic_DNA"/>
</dbReference>
<dbReference type="Proteomes" id="UP000637774">
    <property type="component" value="Unassembled WGS sequence"/>
</dbReference>
<protein>
    <submittedName>
        <fullName evidence="6">Flavin reductase</fullName>
    </submittedName>
</protein>
<evidence type="ECO:0000256" key="1">
    <source>
        <dbReference type="ARBA" id="ARBA00001917"/>
    </source>
</evidence>